<evidence type="ECO:0000313" key="1">
    <source>
        <dbReference type="EMBL" id="EPZ70071.1"/>
    </source>
</evidence>
<proteinExistence type="predicted"/>
<protein>
    <submittedName>
        <fullName evidence="1">Uncharacterized protein</fullName>
    </submittedName>
</protein>
<name>A0AAV3JT23_HELPX</name>
<dbReference type="Proteomes" id="UP000015451">
    <property type="component" value="Unassembled WGS sequence"/>
</dbReference>
<gene>
    <name evidence="1" type="ORF">N199_05200</name>
</gene>
<sequence>MYRNQFKEVFERYFHGTIKFFNESFDELERALYAGDADLVIGANNKIQEGLGQKALSNNK</sequence>
<organism evidence="1 2">
    <name type="scientific">Helicobacter pylori UM038</name>
    <dbReference type="NCBI Taxonomy" id="1352343"/>
    <lineage>
        <taxon>Bacteria</taxon>
        <taxon>Pseudomonadati</taxon>
        <taxon>Campylobacterota</taxon>
        <taxon>Epsilonproteobacteria</taxon>
        <taxon>Campylobacterales</taxon>
        <taxon>Helicobacteraceae</taxon>
        <taxon>Helicobacter</taxon>
    </lineage>
</organism>
<dbReference type="EMBL" id="AUSL01000007">
    <property type="protein sequence ID" value="EPZ70071.1"/>
    <property type="molecule type" value="Genomic_DNA"/>
</dbReference>
<comment type="caution">
    <text evidence="1">The sequence shown here is derived from an EMBL/GenBank/DDBJ whole genome shotgun (WGS) entry which is preliminary data.</text>
</comment>
<dbReference type="AlphaFoldDB" id="A0AAV3JT23"/>
<evidence type="ECO:0000313" key="2">
    <source>
        <dbReference type="Proteomes" id="UP000015451"/>
    </source>
</evidence>
<reference evidence="1 2" key="1">
    <citation type="journal article" date="2013" name="Genome Announc.">
        <title>Multiple genome sequences of Helicobacter pylori strains of diverse disease and antibiotic resistance backgrounds from Malaysia.</title>
        <authorList>
            <person name="Rehvathy V."/>
            <person name="Tan M.H."/>
            <person name="Gunaletchumy S.P."/>
            <person name="Teh X."/>
            <person name="Wang S."/>
            <person name="Baybayan P."/>
            <person name="Singh S."/>
            <person name="Ashby M."/>
            <person name="Kaakoush N.O."/>
            <person name="Mitchell H.M."/>
            <person name="Croft L.J."/>
            <person name="Goh K.L."/>
            <person name="Loke M.F."/>
            <person name="Vadivelu J."/>
        </authorList>
    </citation>
    <scope>NUCLEOTIDE SEQUENCE [LARGE SCALE GENOMIC DNA]</scope>
    <source>
        <strain evidence="1 2">UM038</strain>
    </source>
</reference>
<accession>A0AAV3JT23</accession>